<feature type="binding site" evidence="7">
    <location>
        <position position="25"/>
    </location>
    <ligand>
        <name>UDP-N-acetyl-alpha-D-glucosamine</name>
        <dbReference type="ChEBI" id="CHEBI:57705"/>
    </ligand>
</feature>
<dbReference type="HAMAP" id="MF_01695">
    <property type="entry name" value="MshA"/>
    <property type="match status" value="1"/>
</dbReference>
<evidence type="ECO:0000259" key="8">
    <source>
        <dbReference type="Pfam" id="PF00534"/>
    </source>
</evidence>
<evidence type="ECO:0000313" key="10">
    <source>
        <dbReference type="EMBL" id="REK73756.1"/>
    </source>
</evidence>
<comment type="catalytic activity">
    <reaction evidence="6 7">
        <text>1D-myo-inositol 3-phosphate + UDP-N-acetyl-alpha-D-glucosamine = 1D-myo-inositol 2-acetamido-2-deoxy-alpha-D-glucopyranoside 3-phosphate + UDP + H(+)</text>
        <dbReference type="Rhea" id="RHEA:26188"/>
        <dbReference type="ChEBI" id="CHEBI:15378"/>
        <dbReference type="ChEBI" id="CHEBI:57705"/>
        <dbReference type="ChEBI" id="CHEBI:58223"/>
        <dbReference type="ChEBI" id="CHEBI:58401"/>
        <dbReference type="ChEBI" id="CHEBI:58892"/>
        <dbReference type="EC" id="2.4.1.250"/>
    </reaction>
</comment>
<feature type="domain" description="Glycosyltransferase subfamily 4-like N-terminal" evidence="9">
    <location>
        <begin position="24"/>
        <end position="199"/>
    </location>
</feature>
<dbReference type="InterPro" id="IPR028098">
    <property type="entry name" value="Glyco_trans_4-like_N"/>
</dbReference>
<dbReference type="NCBIfam" id="TIGR03449">
    <property type="entry name" value="mycothiol_MshA"/>
    <property type="match status" value="1"/>
</dbReference>
<feature type="binding site" evidence="7">
    <location>
        <position position="236"/>
    </location>
    <ligand>
        <name>UDP-N-acetyl-alpha-D-glucosamine</name>
        <dbReference type="ChEBI" id="CHEBI:57705"/>
    </ligand>
</feature>
<comment type="subunit">
    <text evidence="7">Homodimer.</text>
</comment>
<feature type="binding site" evidence="7">
    <location>
        <position position="80"/>
    </location>
    <ligand>
        <name>1D-myo-inositol 3-phosphate</name>
        <dbReference type="ChEBI" id="CHEBI:58401"/>
    </ligand>
</feature>
<feature type="binding site" evidence="7">
    <location>
        <position position="113"/>
    </location>
    <ligand>
        <name>1D-myo-inositol 3-phosphate</name>
        <dbReference type="ChEBI" id="CHEBI:58401"/>
    </ligand>
</feature>
<name>A0A371PDN5_9ACTN</name>
<feature type="binding site" evidence="7">
    <location>
        <position position="231"/>
    </location>
    <ligand>
        <name>UDP-N-acetyl-alpha-D-glucosamine</name>
        <dbReference type="ChEBI" id="CHEBI:57705"/>
    </ligand>
</feature>
<evidence type="ECO:0000256" key="5">
    <source>
        <dbReference type="ARBA" id="ARBA00022842"/>
    </source>
</evidence>
<dbReference type="AlphaFoldDB" id="A0A371PDN5"/>
<keyword evidence="11" id="KW-1185">Reference proteome</keyword>
<dbReference type="PANTHER" id="PTHR12526:SF510">
    <property type="entry name" value="D-INOSITOL 3-PHOSPHATE GLYCOSYLTRANSFERASE"/>
    <property type="match status" value="1"/>
</dbReference>
<protein>
    <recommendedName>
        <fullName evidence="7">D-inositol-3-phosphate glycosyltransferase</fullName>
        <ecNumber evidence="7">2.4.1.250</ecNumber>
    </recommendedName>
    <alternativeName>
        <fullName evidence="7">N-acetylglucosamine-inositol-phosphate N-acetylglucosaminyltransferase</fullName>
        <shortName evidence="7">GlcNAc-Ins-P N-acetylglucosaminyltransferase</shortName>
    </alternativeName>
</protein>
<dbReference type="GO" id="GO:0010125">
    <property type="term" value="P:mycothiol biosynthetic process"/>
    <property type="evidence" value="ECO:0007669"/>
    <property type="project" value="UniProtKB-UniRule"/>
</dbReference>
<feature type="binding site" evidence="7">
    <location>
        <position position="157"/>
    </location>
    <ligand>
        <name>1D-myo-inositol 3-phosphate</name>
        <dbReference type="ChEBI" id="CHEBI:58401"/>
    </ligand>
</feature>
<evidence type="ECO:0000256" key="7">
    <source>
        <dbReference type="HAMAP-Rule" id="MF_01695"/>
    </source>
</evidence>
<dbReference type="GO" id="GO:0008375">
    <property type="term" value="F:acetylglucosaminyltransferase activity"/>
    <property type="evidence" value="ECO:0007669"/>
    <property type="project" value="UniProtKB-UniRule"/>
</dbReference>
<dbReference type="GO" id="GO:0000287">
    <property type="term" value="F:magnesium ion binding"/>
    <property type="evidence" value="ECO:0007669"/>
    <property type="project" value="UniProtKB-UniRule"/>
</dbReference>
<keyword evidence="3 7" id="KW-0808">Transferase</keyword>
<evidence type="ECO:0000313" key="11">
    <source>
        <dbReference type="Proteomes" id="UP000265581"/>
    </source>
</evidence>
<dbReference type="InterPro" id="IPR001296">
    <property type="entry name" value="Glyco_trans_1"/>
</dbReference>
<feature type="binding site" evidence="7">
    <location>
        <position position="137"/>
    </location>
    <ligand>
        <name>1D-myo-inositol 3-phosphate</name>
        <dbReference type="ChEBI" id="CHEBI:58401"/>
    </ligand>
</feature>
<dbReference type="RefSeq" id="WP_119703866.1">
    <property type="nucleotide sequence ID" value="NZ_JBHSOI010000001.1"/>
</dbReference>
<evidence type="ECO:0000259" key="9">
    <source>
        <dbReference type="Pfam" id="PF13579"/>
    </source>
</evidence>
<evidence type="ECO:0000256" key="2">
    <source>
        <dbReference type="ARBA" id="ARBA00022676"/>
    </source>
</evidence>
<feature type="domain" description="Glycosyl transferase family 1" evidence="8">
    <location>
        <begin position="212"/>
        <end position="385"/>
    </location>
</feature>
<keyword evidence="5 7" id="KW-0460">Magnesium</keyword>
<gene>
    <name evidence="7 10" type="primary">mshA</name>
    <name evidence="10" type="ORF">DX116_09570</name>
</gene>
<feature type="binding site" evidence="7">
    <location>
        <position position="11"/>
    </location>
    <ligand>
        <name>1D-myo-inositol 3-phosphate</name>
        <dbReference type="ChEBI" id="CHEBI:58401"/>
    </ligand>
</feature>
<evidence type="ECO:0000256" key="3">
    <source>
        <dbReference type="ARBA" id="ARBA00022679"/>
    </source>
</evidence>
<accession>A0A371PDN5</accession>
<dbReference type="PANTHER" id="PTHR12526">
    <property type="entry name" value="GLYCOSYLTRANSFERASE"/>
    <property type="match status" value="1"/>
</dbReference>
<feature type="binding site" evidence="7">
    <location>
        <begin position="17"/>
        <end position="18"/>
    </location>
    <ligand>
        <name>UDP-N-acetyl-alpha-D-glucosamine</name>
        <dbReference type="ChEBI" id="CHEBI:57705"/>
    </ligand>
</feature>
<proteinExistence type="inferred from homology"/>
<feature type="binding site" evidence="7">
    <location>
        <position position="309"/>
    </location>
    <ligand>
        <name>Mg(2+)</name>
        <dbReference type="ChEBI" id="CHEBI:18420"/>
    </ligand>
</feature>
<feature type="binding site" evidence="7">
    <location>
        <position position="333"/>
    </location>
    <ligand>
        <name>Mg(2+)</name>
        <dbReference type="ChEBI" id="CHEBI:18420"/>
    </ligand>
</feature>
<dbReference type="Pfam" id="PF00534">
    <property type="entry name" value="Glycos_transf_1"/>
    <property type="match status" value="1"/>
</dbReference>
<dbReference type="OrthoDB" id="9810929at2"/>
<feature type="binding site" evidence="7">
    <location>
        <position position="297"/>
    </location>
    <ligand>
        <name>UDP-N-acetyl-alpha-D-glucosamine</name>
        <dbReference type="ChEBI" id="CHEBI:57705"/>
    </ligand>
</feature>
<dbReference type="Pfam" id="PF13579">
    <property type="entry name" value="Glyco_trans_4_4"/>
    <property type="match status" value="1"/>
</dbReference>
<dbReference type="Proteomes" id="UP000265581">
    <property type="component" value="Unassembled WGS sequence"/>
</dbReference>
<evidence type="ECO:0000256" key="6">
    <source>
        <dbReference type="ARBA" id="ARBA00048131"/>
    </source>
</evidence>
<dbReference type="SUPFAM" id="SSF53756">
    <property type="entry name" value="UDP-Glycosyltransferase/glycogen phosphorylase"/>
    <property type="match status" value="1"/>
</dbReference>
<dbReference type="EC" id="2.4.1.250" evidence="7"/>
<comment type="function">
    <text evidence="7">Catalyzes the transfer of a N-acetyl-glucosamine moiety to 1D-myo-inositol 3-phosphate to produce 1D-myo-inositol 2-acetamido-2-deoxy-glucopyranoside 3-phosphate in the mycothiol biosynthesis pathway.</text>
</comment>
<evidence type="ECO:0000256" key="4">
    <source>
        <dbReference type="ARBA" id="ARBA00022723"/>
    </source>
</evidence>
<comment type="similarity">
    <text evidence="1 7">Belongs to the glycosyltransferase group 1 family. MshA subfamily.</text>
</comment>
<evidence type="ECO:0000256" key="1">
    <source>
        <dbReference type="ARBA" id="ARBA00008449"/>
    </source>
</evidence>
<dbReference type="GO" id="GO:0102710">
    <property type="term" value="F:D-inositol-3-phosphate glycosyltransferase activity"/>
    <property type="evidence" value="ECO:0007669"/>
    <property type="project" value="UniProtKB-EC"/>
</dbReference>
<feature type="binding site" evidence="7">
    <location>
        <position position="319"/>
    </location>
    <ligand>
        <name>UDP-N-acetyl-alpha-D-glucosamine</name>
        <dbReference type="ChEBI" id="CHEBI:57705"/>
    </ligand>
</feature>
<dbReference type="Gene3D" id="3.40.50.2000">
    <property type="entry name" value="Glycogen Phosphorylase B"/>
    <property type="match status" value="2"/>
</dbReference>
<sequence>MLRRIAMLSAHTSPLEQPGDGDAGGMNVYVLELSRQLAARGIEVEIFTRATSRHQPAVHDVEPGILVHHVAAGPFEGLEKNDLPSQLCSFVRDVLRAEVEREPGHFDLVHSHYWLSGQVGTVARERWDVPLVHTMHTMAKVKNAMLADGDAAEPIGRVYGEEEIVRLADRLIANTSEERRELIELYGAAPERVAVVHPGVDLAVFTPGRHDDARRRLGIAPDAALLLFAGRIQPLKAPDVVLRAAAEMLARDPALRSRLVVAVVGGASGSGLDQPTALADLSDELGIADVVRFVPTVAQRELADWYAAASVVCVPSYNESFGLVAIEAQACGTPVVAARVGGLSTSVSDGVTGVLIDGHDPVDYAAAIHHLLTDPSAREAMSHKAVRHAEGFGWDVTADRTLGVYVDAVIARQEALA</sequence>
<dbReference type="InterPro" id="IPR017814">
    <property type="entry name" value="Mycothiol_biosynthesis_MshA"/>
</dbReference>
<comment type="caution">
    <text evidence="7">Lacks conserved residue(s) required for the propagation of feature annotation.</text>
</comment>
<feature type="binding site" evidence="7">
    <location>
        <position position="306"/>
    </location>
    <ligand>
        <name>Mg(2+)</name>
        <dbReference type="ChEBI" id="CHEBI:18420"/>
    </ligand>
</feature>
<comment type="caution">
    <text evidence="10">The sequence shown here is derived from an EMBL/GenBank/DDBJ whole genome shotgun (WGS) entry which is preliminary data.</text>
</comment>
<dbReference type="EMBL" id="QUBR01000001">
    <property type="protein sequence ID" value="REK73756.1"/>
    <property type="molecule type" value="Genomic_DNA"/>
</dbReference>
<dbReference type="CDD" id="cd03800">
    <property type="entry name" value="GT4_sucrose_synthase"/>
    <property type="match status" value="1"/>
</dbReference>
<keyword evidence="2 7" id="KW-0328">Glycosyltransferase</keyword>
<organism evidence="10 11">
    <name type="scientific">Aeromicrobium endophyticum</name>
    <dbReference type="NCBI Taxonomy" id="2292704"/>
    <lineage>
        <taxon>Bacteria</taxon>
        <taxon>Bacillati</taxon>
        <taxon>Actinomycetota</taxon>
        <taxon>Actinomycetes</taxon>
        <taxon>Propionibacteriales</taxon>
        <taxon>Nocardioidaceae</taxon>
        <taxon>Aeromicrobium</taxon>
    </lineage>
</organism>
<keyword evidence="4 7" id="KW-0479">Metal-binding</keyword>
<feature type="binding site" evidence="7">
    <location>
        <position position="327"/>
    </location>
    <ligand>
        <name>UDP-N-acetyl-alpha-D-glucosamine</name>
        <dbReference type="ChEBI" id="CHEBI:57705"/>
    </ligand>
</feature>
<reference evidence="10 11" key="1">
    <citation type="submission" date="2018-08" db="EMBL/GenBank/DDBJ databases">
        <title>Aeromicrobium sp. M2KJ-4, whole genome shotgun sequence.</title>
        <authorList>
            <person name="Tuo L."/>
        </authorList>
    </citation>
    <scope>NUCLEOTIDE SEQUENCE [LARGE SCALE GENOMIC DNA]</scope>
    <source>
        <strain evidence="10 11">M2KJ-4</strain>
    </source>
</reference>
<feature type="binding site" evidence="7">
    <location>
        <begin position="22"/>
        <end position="27"/>
    </location>
    <ligand>
        <name>1D-myo-inositol 3-phosphate</name>
        <dbReference type="ChEBI" id="CHEBI:58401"/>
    </ligand>
</feature>